<accession>A0A9D1QDM5</accession>
<evidence type="ECO:0000256" key="1">
    <source>
        <dbReference type="SAM" id="MobiDB-lite"/>
    </source>
</evidence>
<name>A0A9D1QDM5_9BACT</name>
<dbReference type="Proteomes" id="UP000823926">
    <property type="component" value="Unassembled WGS sequence"/>
</dbReference>
<dbReference type="EMBL" id="DXHL01000032">
    <property type="protein sequence ID" value="HIW11257.1"/>
    <property type="molecule type" value="Genomic_DNA"/>
</dbReference>
<sequence>MSPRGRNIFNILLLVLLVAYLVVAARYCSVREGELRCAELQIEIRDSARHRFVTPDHVRRWLADSALSPIGMPLREIDVYAIEHLIEAQDYVLQADAYISIDGLLHVTLTQRCPLLRVVSETGHNFYLDSTLVLLPPQAESPAAVPVVSGRLPLGFPTDYFGRLDEKKFPQERELLYNLLNFVHQVDTDRFLTALASQIYYDKGEMYLLPRVGKQIIRFGPVTDTAEVAARLRKLSKFYQTAFGDQWWRQASEIDLRFQGQVVCKGMPVTEPANRRSSQNNTTPSSQDAAPDDEDTNLETTHEIYGQ</sequence>
<evidence type="ECO:0000313" key="2">
    <source>
        <dbReference type="EMBL" id="HIW11257.1"/>
    </source>
</evidence>
<protein>
    <recommendedName>
        <fullName evidence="4">Cell division protein FtsQ</fullName>
    </recommendedName>
</protein>
<dbReference type="AlphaFoldDB" id="A0A9D1QDM5"/>
<comment type="caution">
    <text evidence="2">The sequence shown here is derived from an EMBL/GenBank/DDBJ whole genome shotgun (WGS) entry which is preliminary data.</text>
</comment>
<feature type="region of interest" description="Disordered" evidence="1">
    <location>
        <begin position="270"/>
        <end position="307"/>
    </location>
</feature>
<reference evidence="2" key="2">
    <citation type="submission" date="2021-04" db="EMBL/GenBank/DDBJ databases">
        <authorList>
            <person name="Gilroy R."/>
        </authorList>
    </citation>
    <scope>NUCLEOTIDE SEQUENCE</scope>
    <source>
        <strain evidence="2">ChiBcec15-1070</strain>
    </source>
</reference>
<gene>
    <name evidence="2" type="ORF">H9888_07160</name>
</gene>
<feature type="compositionally biased region" description="Polar residues" evidence="1">
    <location>
        <begin position="275"/>
        <end position="288"/>
    </location>
</feature>
<evidence type="ECO:0008006" key="4">
    <source>
        <dbReference type="Google" id="ProtNLM"/>
    </source>
</evidence>
<proteinExistence type="predicted"/>
<reference evidence="2" key="1">
    <citation type="journal article" date="2021" name="PeerJ">
        <title>Extensive microbial diversity within the chicken gut microbiome revealed by metagenomics and culture.</title>
        <authorList>
            <person name="Gilroy R."/>
            <person name="Ravi A."/>
            <person name="Getino M."/>
            <person name="Pursley I."/>
            <person name="Horton D.L."/>
            <person name="Alikhan N.F."/>
            <person name="Baker D."/>
            <person name="Gharbi K."/>
            <person name="Hall N."/>
            <person name="Watson M."/>
            <person name="Adriaenssens E.M."/>
            <person name="Foster-Nyarko E."/>
            <person name="Jarju S."/>
            <person name="Secka A."/>
            <person name="Antonio M."/>
            <person name="Oren A."/>
            <person name="Chaudhuri R.R."/>
            <person name="La Ragione R."/>
            <person name="Hildebrand F."/>
            <person name="Pallen M.J."/>
        </authorList>
    </citation>
    <scope>NUCLEOTIDE SEQUENCE</scope>
    <source>
        <strain evidence="2">ChiBcec15-1070</strain>
    </source>
</reference>
<organism evidence="2 3">
    <name type="scientific">Candidatus Rikenella faecigallinarum</name>
    <dbReference type="NCBI Taxonomy" id="2838745"/>
    <lineage>
        <taxon>Bacteria</taxon>
        <taxon>Pseudomonadati</taxon>
        <taxon>Bacteroidota</taxon>
        <taxon>Bacteroidia</taxon>
        <taxon>Bacteroidales</taxon>
        <taxon>Rikenellaceae</taxon>
        <taxon>Rikenella</taxon>
    </lineage>
</organism>
<evidence type="ECO:0000313" key="3">
    <source>
        <dbReference type="Proteomes" id="UP000823926"/>
    </source>
</evidence>